<gene>
    <name evidence="1" type="ORF">M3P05_07830</name>
</gene>
<keyword evidence="2" id="KW-1185">Reference proteome</keyword>
<organism evidence="1 2">
    <name type="scientific">Parendozoicomonas callyspongiae</name>
    <dbReference type="NCBI Taxonomy" id="2942213"/>
    <lineage>
        <taxon>Bacteria</taxon>
        <taxon>Pseudomonadati</taxon>
        <taxon>Pseudomonadota</taxon>
        <taxon>Gammaproteobacteria</taxon>
        <taxon>Oceanospirillales</taxon>
        <taxon>Endozoicomonadaceae</taxon>
        <taxon>Parendozoicomonas</taxon>
    </lineage>
</organism>
<proteinExistence type="predicted"/>
<dbReference type="EMBL" id="JAMFLX010000008">
    <property type="protein sequence ID" value="MCL6269849.1"/>
    <property type="molecule type" value="Genomic_DNA"/>
</dbReference>
<protein>
    <submittedName>
        <fullName evidence="1">Uncharacterized protein</fullName>
    </submittedName>
</protein>
<dbReference type="Proteomes" id="UP001203338">
    <property type="component" value="Unassembled WGS sequence"/>
</dbReference>
<evidence type="ECO:0000313" key="1">
    <source>
        <dbReference type="EMBL" id="MCL6269849.1"/>
    </source>
</evidence>
<reference evidence="1 2" key="1">
    <citation type="submission" date="2022-05" db="EMBL/GenBank/DDBJ databases">
        <authorList>
            <person name="Park J.-S."/>
        </authorList>
    </citation>
    <scope>NUCLEOTIDE SEQUENCE [LARGE SCALE GENOMIC DNA]</scope>
    <source>
        <strain evidence="1 2">2012CJ34-2</strain>
    </source>
</reference>
<name>A0ABT0PEP7_9GAMM</name>
<dbReference type="RefSeq" id="WP_249698948.1">
    <property type="nucleotide sequence ID" value="NZ_JAMFLX010000008.1"/>
</dbReference>
<comment type="caution">
    <text evidence="1">The sequence shown here is derived from an EMBL/GenBank/DDBJ whole genome shotgun (WGS) entry which is preliminary data.</text>
</comment>
<sequence>MSGYKGLLHFFKIILLYTLIPTLAKATETNSDTQVMPEPSIIVLYKDNSGTFDYRTDESGNLQVELANAMAKKIADIEISATHQDAPLPDRSVRLGSNPFRLTLPLGKENANSSFTTDWNLKHQKTKRSMVENGARVLVPLLGAAIAMGSVNDGTGMSWRHPDTNMRGNAGHLMVMASVNNLVEEVGEGMASLIEQYSIPGLGKIPPEWQARGVMAVMILSYAGISDVGLDGSKHNLSMYEASKFFAMSRVVSHSNLLLGEASGKLIDNIYGLSPGKRKILTSALGGFATGSLWYLLSSKITHDYEGKISNATVFGINRAIMPFVDDYLSQWSDDRLTRHISSNLVMAGISLSAATPLYIIRSSYGSSGTVSHLSGMVAGSFTKFVGASLGQLLGPRTMRAYFGDNKVTPAAMMASSLAVGFITHKIYKSFGVDCVQDHPLREVILYKFRDGLFASLITGSITASIEEVVRWGFPQRQQTKLNLRVHPVSDLEEDSAESVESRHIEL</sequence>
<evidence type="ECO:0000313" key="2">
    <source>
        <dbReference type="Proteomes" id="UP001203338"/>
    </source>
</evidence>
<accession>A0ABT0PEP7</accession>